<sequence length="190" mass="22520">MKLYGSKTSPYVRRLRLWMEEVEHEFIHLNIFETEDRERLCQLNPALKIPLLVDDWQAVFDSREIFHYLNHQLQREVTTVDDENTLTLIHAAGDAFIELYLLSKSGFDVEEDRLFFNLQRERITSTFAVLEQQAAVGDFSHWNYPAMALFSLLDWLLFRELFSLEAYPALQAFYQSERDRPIVKATDPRL</sequence>
<proteinExistence type="predicted"/>
<evidence type="ECO:0000313" key="2">
    <source>
        <dbReference type="EMBL" id="KAA0874223.1"/>
    </source>
</evidence>
<dbReference type="InterPro" id="IPR004045">
    <property type="entry name" value="Glutathione_S-Trfase_N"/>
</dbReference>
<dbReference type="Gene3D" id="1.20.1050.10">
    <property type="match status" value="1"/>
</dbReference>
<dbReference type="EMBL" id="SMRS01000007">
    <property type="protein sequence ID" value="KAA0874223.1"/>
    <property type="molecule type" value="Genomic_DNA"/>
</dbReference>
<comment type="caution">
    <text evidence="2">The sequence shown here is derived from an EMBL/GenBank/DDBJ whole genome shotgun (WGS) entry which is preliminary data.</text>
</comment>
<dbReference type="SUPFAM" id="SSF52833">
    <property type="entry name" value="Thioredoxin-like"/>
    <property type="match status" value="1"/>
</dbReference>
<dbReference type="RefSeq" id="WP_149391455.1">
    <property type="nucleotide sequence ID" value="NZ_SMRS01000007.1"/>
</dbReference>
<evidence type="ECO:0000259" key="1">
    <source>
        <dbReference type="PROSITE" id="PS50404"/>
    </source>
</evidence>
<dbReference type="OrthoDB" id="8634103at2"/>
<dbReference type="PROSITE" id="PS50404">
    <property type="entry name" value="GST_NTER"/>
    <property type="match status" value="1"/>
</dbReference>
<dbReference type="GO" id="GO:0016740">
    <property type="term" value="F:transferase activity"/>
    <property type="evidence" value="ECO:0007669"/>
    <property type="project" value="UniProtKB-KW"/>
</dbReference>
<evidence type="ECO:0000313" key="3">
    <source>
        <dbReference type="Proteomes" id="UP000325302"/>
    </source>
</evidence>
<dbReference type="SUPFAM" id="SSF47616">
    <property type="entry name" value="GST C-terminal domain-like"/>
    <property type="match status" value="1"/>
</dbReference>
<dbReference type="Pfam" id="PF13417">
    <property type="entry name" value="GST_N_3"/>
    <property type="match status" value="1"/>
</dbReference>
<feature type="domain" description="GST N-terminal" evidence="1">
    <location>
        <begin position="1"/>
        <end position="77"/>
    </location>
</feature>
<dbReference type="AlphaFoldDB" id="A0A5A9W0Z5"/>
<keyword evidence="3" id="KW-1185">Reference proteome</keyword>
<accession>A0A5A9W0Z5</accession>
<name>A0A5A9W0Z5_9GAMM</name>
<dbReference type="Proteomes" id="UP000325302">
    <property type="component" value="Unassembled WGS sequence"/>
</dbReference>
<reference evidence="2 3" key="1">
    <citation type="submission" date="2019-03" db="EMBL/GenBank/DDBJ databases">
        <title>Nitrincola sp. nov. isolated from an Indian soda lake.</title>
        <authorList>
            <person name="Joshi A."/>
            <person name="Thite S.V."/>
            <person name="Joseph N."/>
            <person name="Dhotre D."/>
            <person name="Moorthy M."/>
            <person name="Shouche Y.S."/>
        </authorList>
    </citation>
    <scope>NUCLEOTIDE SEQUENCE [LARGE SCALE GENOMIC DNA]</scope>
    <source>
        <strain evidence="2 3">MEB193</strain>
    </source>
</reference>
<gene>
    <name evidence="2" type="ORF">E1H14_10655</name>
</gene>
<keyword evidence="2" id="KW-0808">Transferase</keyword>
<dbReference type="Gene3D" id="3.40.30.10">
    <property type="entry name" value="Glutaredoxin"/>
    <property type="match status" value="1"/>
</dbReference>
<organism evidence="2 3">
    <name type="scientific">Nitrincola tapanii</name>
    <dbReference type="NCBI Taxonomy" id="1708751"/>
    <lineage>
        <taxon>Bacteria</taxon>
        <taxon>Pseudomonadati</taxon>
        <taxon>Pseudomonadota</taxon>
        <taxon>Gammaproteobacteria</taxon>
        <taxon>Oceanospirillales</taxon>
        <taxon>Oceanospirillaceae</taxon>
        <taxon>Nitrincola</taxon>
    </lineage>
</organism>
<dbReference type="InterPro" id="IPR036249">
    <property type="entry name" value="Thioredoxin-like_sf"/>
</dbReference>
<protein>
    <submittedName>
        <fullName evidence="2">Glutathione S-transferase family protein</fullName>
    </submittedName>
</protein>
<dbReference type="InterPro" id="IPR036282">
    <property type="entry name" value="Glutathione-S-Trfase_C_sf"/>
</dbReference>